<evidence type="ECO:0000313" key="4">
    <source>
        <dbReference type="Proteomes" id="UP000887013"/>
    </source>
</evidence>
<organism evidence="2 4">
    <name type="scientific">Nephila pilipes</name>
    <name type="common">Giant wood spider</name>
    <name type="synonym">Nephila maculata</name>
    <dbReference type="NCBI Taxonomy" id="299642"/>
    <lineage>
        <taxon>Eukaryota</taxon>
        <taxon>Metazoa</taxon>
        <taxon>Ecdysozoa</taxon>
        <taxon>Arthropoda</taxon>
        <taxon>Chelicerata</taxon>
        <taxon>Arachnida</taxon>
        <taxon>Araneae</taxon>
        <taxon>Araneomorphae</taxon>
        <taxon>Entelegynae</taxon>
        <taxon>Araneoidea</taxon>
        <taxon>Nephilidae</taxon>
        <taxon>Nephila</taxon>
    </lineage>
</organism>
<sequence>MFRPRFDRASVAGTFPSRAITVSRKPPTSPSSGSSCQKPTPRSGRHANGDSFPSQGHFLTANLNFQEVRWETSKIREAFSPARNITAKIWLNAFCGNFNLNQKTVLSNPSLL</sequence>
<name>A0A8X6PQL5_NEPPI</name>
<protein>
    <submittedName>
        <fullName evidence="2">Uncharacterized protein</fullName>
    </submittedName>
</protein>
<dbReference type="EMBL" id="BMAW01072537">
    <property type="protein sequence ID" value="GFT83492.1"/>
    <property type="molecule type" value="Genomic_DNA"/>
</dbReference>
<gene>
    <name evidence="3" type="ORF">NPIL_164291</name>
    <name evidence="2" type="ORF">NPIL_470401</name>
</gene>
<feature type="region of interest" description="Disordered" evidence="1">
    <location>
        <begin position="17"/>
        <end position="55"/>
    </location>
</feature>
<dbReference type="Proteomes" id="UP000887013">
    <property type="component" value="Unassembled WGS sequence"/>
</dbReference>
<keyword evidence="4" id="KW-1185">Reference proteome</keyword>
<proteinExistence type="predicted"/>
<reference evidence="2" key="1">
    <citation type="submission" date="2020-08" db="EMBL/GenBank/DDBJ databases">
        <title>Multicomponent nature underlies the extraordinary mechanical properties of spider dragline silk.</title>
        <authorList>
            <person name="Kono N."/>
            <person name="Nakamura H."/>
            <person name="Mori M."/>
            <person name="Yoshida Y."/>
            <person name="Ohtoshi R."/>
            <person name="Malay A.D."/>
            <person name="Moran D.A.P."/>
            <person name="Tomita M."/>
            <person name="Numata K."/>
            <person name="Arakawa K."/>
        </authorList>
    </citation>
    <scope>NUCLEOTIDE SEQUENCE</scope>
</reference>
<dbReference type="AlphaFoldDB" id="A0A8X6PQL5"/>
<evidence type="ECO:0000313" key="2">
    <source>
        <dbReference type="EMBL" id="GFT83492.1"/>
    </source>
</evidence>
<accession>A0A8X6PQL5</accession>
<evidence type="ECO:0000256" key="1">
    <source>
        <dbReference type="SAM" id="MobiDB-lite"/>
    </source>
</evidence>
<evidence type="ECO:0000313" key="3">
    <source>
        <dbReference type="EMBL" id="GFU25830.1"/>
    </source>
</evidence>
<comment type="caution">
    <text evidence="2">The sequence shown here is derived from an EMBL/GenBank/DDBJ whole genome shotgun (WGS) entry which is preliminary data.</text>
</comment>
<feature type="compositionally biased region" description="Polar residues" evidence="1">
    <location>
        <begin position="30"/>
        <end position="40"/>
    </location>
</feature>
<dbReference type="EMBL" id="BMAW01032498">
    <property type="protein sequence ID" value="GFU25830.1"/>
    <property type="molecule type" value="Genomic_DNA"/>
</dbReference>